<accession>A0ABR3NIT2</accession>
<gene>
    <name evidence="2" type="ORF">QQF64_023573</name>
</gene>
<evidence type="ECO:0000256" key="1">
    <source>
        <dbReference type="SAM" id="MobiDB-lite"/>
    </source>
</evidence>
<protein>
    <submittedName>
        <fullName evidence="2">Uncharacterized protein</fullName>
    </submittedName>
</protein>
<organism evidence="2 3">
    <name type="scientific">Cirrhinus molitorella</name>
    <name type="common">mud carp</name>
    <dbReference type="NCBI Taxonomy" id="172907"/>
    <lineage>
        <taxon>Eukaryota</taxon>
        <taxon>Metazoa</taxon>
        <taxon>Chordata</taxon>
        <taxon>Craniata</taxon>
        <taxon>Vertebrata</taxon>
        <taxon>Euteleostomi</taxon>
        <taxon>Actinopterygii</taxon>
        <taxon>Neopterygii</taxon>
        <taxon>Teleostei</taxon>
        <taxon>Ostariophysi</taxon>
        <taxon>Cypriniformes</taxon>
        <taxon>Cyprinidae</taxon>
        <taxon>Labeoninae</taxon>
        <taxon>Labeonini</taxon>
        <taxon>Cirrhinus</taxon>
    </lineage>
</organism>
<feature type="compositionally biased region" description="Acidic residues" evidence="1">
    <location>
        <begin position="19"/>
        <end position="49"/>
    </location>
</feature>
<comment type="caution">
    <text evidence="2">The sequence shown here is derived from an EMBL/GenBank/DDBJ whole genome shotgun (WGS) entry which is preliminary data.</text>
</comment>
<keyword evidence="3" id="KW-1185">Reference proteome</keyword>
<feature type="region of interest" description="Disordered" evidence="1">
    <location>
        <begin position="18"/>
        <end position="54"/>
    </location>
</feature>
<evidence type="ECO:0000313" key="2">
    <source>
        <dbReference type="EMBL" id="KAL1276900.1"/>
    </source>
</evidence>
<proteinExistence type="predicted"/>
<evidence type="ECO:0000313" key="3">
    <source>
        <dbReference type="Proteomes" id="UP001558613"/>
    </source>
</evidence>
<dbReference type="EMBL" id="JAYMGO010000003">
    <property type="protein sequence ID" value="KAL1276900.1"/>
    <property type="molecule type" value="Genomic_DNA"/>
</dbReference>
<dbReference type="Proteomes" id="UP001558613">
    <property type="component" value="Unassembled WGS sequence"/>
</dbReference>
<reference evidence="2 3" key="1">
    <citation type="submission" date="2023-09" db="EMBL/GenBank/DDBJ databases">
        <authorList>
            <person name="Wang M."/>
        </authorList>
    </citation>
    <scope>NUCLEOTIDE SEQUENCE [LARGE SCALE GENOMIC DNA]</scope>
    <source>
        <strain evidence="2">GT-2023</strain>
        <tissue evidence="2">Liver</tissue>
    </source>
</reference>
<sequence>MASKQRFSVSEILTQVFDSESDIEENVSETEDNLEEDPDYEASSSDENETPSVDPPVFWASCCLSTISRHITFQK</sequence>
<name>A0ABR3NIT2_9TELE</name>